<dbReference type="KEGG" id="lby:Lbys_1379"/>
<dbReference type="AlphaFoldDB" id="E4RW62"/>
<gene>
    <name evidence="1" type="ordered locus">Lbys_1379</name>
</gene>
<dbReference type="EMBL" id="CP002305">
    <property type="protein sequence ID" value="ADQ17097.1"/>
    <property type="molecule type" value="Genomic_DNA"/>
</dbReference>
<name>E4RW62_LEAB4</name>
<proteinExistence type="predicted"/>
<organism evidence="1 2">
    <name type="scientific">Leadbetterella byssophila (strain DSM 17132 / JCM 16389 / KACC 11308 / NBRC 106382 / 4M15)</name>
    <dbReference type="NCBI Taxonomy" id="649349"/>
    <lineage>
        <taxon>Bacteria</taxon>
        <taxon>Pseudomonadati</taxon>
        <taxon>Bacteroidota</taxon>
        <taxon>Cytophagia</taxon>
        <taxon>Cytophagales</taxon>
        <taxon>Leadbetterellaceae</taxon>
        <taxon>Leadbetterella</taxon>
    </lineage>
</organism>
<reference evidence="1 2" key="2">
    <citation type="journal article" date="2011" name="Stand. Genomic Sci.">
        <title>Complete genome sequence of Leadbetterella byssophila type strain (4M15).</title>
        <authorList>
            <person name="Abt B."/>
            <person name="Teshima H."/>
            <person name="Lucas S."/>
            <person name="Lapidus A."/>
            <person name="Del Rio T.G."/>
            <person name="Nolan M."/>
            <person name="Tice H."/>
            <person name="Cheng J.F."/>
            <person name="Pitluck S."/>
            <person name="Liolios K."/>
            <person name="Pagani I."/>
            <person name="Ivanova N."/>
            <person name="Mavromatis K."/>
            <person name="Pati A."/>
            <person name="Tapia R."/>
            <person name="Han C."/>
            <person name="Goodwin L."/>
            <person name="Chen A."/>
            <person name="Palaniappan K."/>
            <person name="Land M."/>
            <person name="Hauser L."/>
            <person name="Chang Y.J."/>
            <person name="Jeffries C.D."/>
            <person name="Rohde M."/>
            <person name="Goker M."/>
            <person name="Tindall B.J."/>
            <person name="Detter J.C."/>
            <person name="Woyke T."/>
            <person name="Bristow J."/>
            <person name="Eisen J.A."/>
            <person name="Markowitz V."/>
            <person name="Hugenholtz P."/>
            <person name="Klenk H.P."/>
            <person name="Kyrpides N.C."/>
        </authorList>
    </citation>
    <scope>NUCLEOTIDE SEQUENCE [LARGE SCALE GENOMIC DNA]</scope>
    <source>
        <strain evidence="2">DSM 17132 / JCM 16389 / KACC 11308 / NBRC 106382 / 4M15</strain>
    </source>
</reference>
<dbReference type="STRING" id="649349.Lbys_1379"/>
<evidence type="ECO:0000313" key="2">
    <source>
        <dbReference type="Proteomes" id="UP000007435"/>
    </source>
</evidence>
<dbReference type="HOGENOM" id="CLU_2898679_0_0_10"/>
<sequence length="62" mass="6657">MSKPKMNFANLQGKLGRDEMSKIMAGSGNCQANNQSCSTANQLNCCSGLQCTNYKCGYPTIT</sequence>
<evidence type="ECO:0000313" key="1">
    <source>
        <dbReference type="EMBL" id="ADQ17097.1"/>
    </source>
</evidence>
<reference key="1">
    <citation type="submission" date="2010-11" db="EMBL/GenBank/DDBJ databases">
        <title>The complete genome of Leadbetterella byssophila DSM 17132.</title>
        <authorList>
            <consortium name="US DOE Joint Genome Institute (JGI-PGF)"/>
            <person name="Lucas S."/>
            <person name="Copeland A."/>
            <person name="Lapidus A."/>
            <person name="Glavina del Rio T."/>
            <person name="Dalin E."/>
            <person name="Tice H."/>
            <person name="Bruce D."/>
            <person name="Goodwin L."/>
            <person name="Pitluck S."/>
            <person name="Kyrpides N."/>
            <person name="Mavromatis K."/>
            <person name="Ivanova N."/>
            <person name="Teshima H."/>
            <person name="Brettin T."/>
            <person name="Detter J.C."/>
            <person name="Han C."/>
            <person name="Tapia R."/>
            <person name="Land M."/>
            <person name="Hauser L."/>
            <person name="Markowitz V."/>
            <person name="Cheng J.-F."/>
            <person name="Hugenholtz P."/>
            <person name="Woyke T."/>
            <person name="Wu D."/>
            <person name="Tindall B."/>
            <person name="Pomrenke H.G."/>
            <person name="Brambilla E."/>
            <person name="Klenk H.-P."/>
            <person name="Eisen J.A."/>
        </authorList>
    </citation>
    <scope>NUCLEOTIDE SEQUENCE [LARGE SCALE GENOMIC DNA]</scope>
    <source>
        <strain>DSM 17132</strain>
    </source>
</reference>
<accession>E4RW62</accession>
<dbReference type="Proteomes" id="UP000007435">
    <property type="component" value="Chromosome"/>
</dbReference>
<keyword evidence="2" id="KW-1185">Reference proteome</keyword>
<protein>
    <submittedName>
        <fullName evidence="1">Uncharacterized protein</fullName>
    </submittedName>
</protein>